<accession>A0A453K1T0</accession>
<proteinExistence type="predicted"/>
<evidence type="ECO:0000313" key="4">
    <source>
        <dbReference type="Proteomes" id="UP000015105"/>
    </source>
</evidence>
<reference evidence="4" key="1">
    <citation type="journal article" date="2014" name="Science">
        <title>Ancient hybridizations among the ancestral genomes of bread wheat.</title>
        <authorList>
            <consortium name="International Wheat Genome Sequencing Consortium,"/>
            <person name="Marcussen T."/>
            <person name="Sandve S.R."/>
            <person name="Heier L."/>
            <person name="Spannagl M."/>
            <person name="Pfeifer M."/>
            <person name="Jakobsen K.S."/>
            <person name="Wulff B.B."/>
            <person name="Steuernagel B."/>
            <person name="Mayer K.F."/>
            <person name="Olsen O.A."/>
        </authorList>
    </citation>
    <scope>NUCLEOTIDE SEQUENCE [LARGE SCALE GENOMIC DNA]</scope>
    <source>
        <strain evidence="4">cv. AL8/78</strain>
    </source>
</reference>
<reference evidence="3" key="5">
    <citation type="journal article" date="2021" name="G3 (Bethesda)">
        <title>Aegilops tauschii genome assembly Aet v5.0 features greater sequence contiguity and improved annotation.</title>
        <authorList>
            <person name="Wang L."/>
            <person name="Zhu T."/>
            <person name="Rodriguez J.C."/>
            <person name="Deal K.R."/>
            <person name="Dubcovsky J."/>
            <person name="McGuire P.E."/>
            <person name="Lux T."/>
            <person name="Spannagl M."/>
            <person name="Mayer K.F.X."/>
            <person name="Baldrich P."/>
            <person name="Meyers B.C."/>
            <person name="Huo N."/>
            <person name="Gu Y.Q."/>
            <person name="Zhou H."/>
            <person name="Devos K.M."/>
            <person name="Bennetzen J.L."/>
            <person name="Unver T."/>
            <person name="Budak H."/>
            <person name="Gulick P.J."/>
            <person name="Galiba G."/>
            <person name="Kalapos B."/>
            <person name="Nelson D.R."/>
            <person name="Li P."/>
            <person name="You F.M."/>
            <person name="Luo M.C."/>
            <person name="Dvorak J."/>
        </authorList>
    </citation>
    <scope>NUCLEOTIDE SEQUENCE [LARGE SCALE GENOMIC DNA]</scope>
    <source>
        <strain evidence="3">cv. AL8/78</strain>
    </source>
</reference>
<reference evidence="3" key="4">
    <citation type="submission" date="2019-03" db="UniProtKB">
        <authorList>
            <consortium name="EnsemblPlants"/>
        </authorList>
    </citation>
    <scope>IDENTIFICATION</scope>
</reference>
<evidence type="ECO:0000256" key="1">
    <source>
        <dbReference type="SAM" id="MobiDB-lite"/>
    </source>
</evidence>
<evidence type="ECO:0000256" key="2">
    <source>
        <dbReference type="SAM" id="SignalP"/>
    </source>
</evidence>
<keyword evidence="2" id="KW-0732">Signal</keyword>
<evidence type="ECO:0000313" key="3">
    <source>
        <dbReference type="EnsemblPlants" id="AET5Gv20260900.2"/>
    </source>
</evidence>
<feature type="region of interest" description="Disordered" evidence="1">
    <location>
        <begin position="93"/>
        <end position="112"/>
    </location>
</feature>
<dbReference type="Gramene" id="AET5Gv20260900.2">
    <property type="protein sequence ID" value="AET5Gv20260900.2"/>
    <property type="gene ID" value="AET5Gv20260900"/>
</dbReference>
<dbReference type="EnsemblPlants" id="AET5Gv20260900.2">
    <property type="protein sequence ID" value="AET5Gv20260900.2"/>
    <property type="gene ID" value="AET5Gv20260900"/>
</dbReference>
<name>A0A453K1T0_AEGTS</name>
<organism evidence="3 4">
    <name type="scientific">Aegilops tauschii subsp. strangulata</name>
    <name type="common">Goatgrass</name>
    <dbReference type="NCBI Taxonomy" id="200361"/>
    <lineage>
        <taxon>Eukaryota</taxon>
        <taxon>Viridiplantae</taxon>
        <taxon>Streptophyta</taxon>
        <taxon>Embryophyta</taxon>
        <taxon>Tracheophyta</taxon>
        <taxon>Spermatophyta</taxon>
        <taxon>Magnoliopsida</taxon>
        <taxon>Liliopsida</taxon>
        <taxon>Poales</taxon>
        <taxon>Poaceae</taxon>
        <taxon>BOP clade</taxon>
        <taxon>Pooideae</taxon>
        <taxon>Triticodae</taxon>
        <taxon>Triticeae</taxon>
        <taxon>Triticinae</taxon>
        <taxon>Aegilops</taxon>
    </lineage>
</organism>
<feature type="chain" id="PRO_5042372541" evidence="2">
    <location>
        <begin position="19"/>
        <end position="209"/>
    </location>
</feature>
<dbReference type="Gramene" id="AET5Gv20260900.1">
    <property type="protein sequence ID" value="AET5Gv20260900.1"/>
    <property type="gene ID" value="AET5Gv20260900"/>
</dbReference>
<feature type="region of interest" description="Disordered" evidence="1">
    <location>
        <begin position="16"/>
        <end position="51"/>
    </location>
</feature>
<feature type="signal peptide" evidence="2">
    <location>
        <begin position="1"/>
        <end position="18"/>
    </location>
</feature>
<sequence>LSLFLLAAHPFPIQLATHDPPCSPVQPPARHGARHPSRPNLPPRASEPSLQPTCGVASLPHRAPITPCCPARSGGQADARTVWAAASTARRSLPRAPAAMTPRWSESSGGNARRLARAVQREVGSICIHRWDRAPHFGDPAASCARPDGRRSMRSGFRGAARRRRLLFATELCSPPYASGSGCPRILPCHGRLSSLPPLLVALLDWHRR</sequence>
<keyword evidence="4" id="KW-1185">Reference proteome</keyword>
<protein>
    <submittedName>
        <fullName evidence="3">Uncharacterized protein</fullName>
    </submittedName>
</protein>
<reference evidence="4" key="2">
    <citation type="journal article" date="2017" name="Nat. Plants">
        <title>The Aegilops tauschii genome reveals multiple impacts of transposons.</title>
        <authorList>
            <person name="Zhao G."/>
            <person name="Zou C."/>
            <person name="Li K."/>
            <person name="Wang K."/>
            <person name="Li T."/>
            <person name="Gao L."/>
            <person name="Zhang X."/>
            <person name="Wang H."/>
            <person name="Yang Z."/>
            <person name="Liu X."/>
            <person name="Jiang W."/>
            <person name="Mao L."/>
            <person name="Kong X."/>
            <person name="Jiao Y."/>
            <person name="Jia J."/>
        </authorList>
    </citation>
    <scope>NUCLEOTIDE SEQUENCE [LARGE SCALE GENOMIC DNA]</scope>
    <source>
        <strain evidence="4">cv. AL8/78</strain>
    </source>
</reference>
<dbReference type="AlphaFoldDB" id="A0A453K1T0"/>
<reference evidence="3" key="3">
    <citation type="journal article" date="2017" name="Nature">
        <title>Genome sequence of the progenitor of the wheat D genome Aegilops tauschii.</title>
        <authorList>
            <person name="Luo M.C."/>
            <person name="Gu Y.Q."/>
            <person name="Puiu D."/>
            <person name="Wang H."/>
            <person name="Twardziok S.O."/>
            <person name="Deal K.R."/>
            <person name="Huo N."/>
            <person name="Zhu T."/>
            <person name="Wang L."/>
            <person name="Wang Y."/>
            <person name="McGuire P.E."/>
            <person name="Liu S."/>
            <person name="Long H."/>
            <person name="Ramasamy R.K."/>
            <person name="Rodriguez J.C."/>
            <person name="Van S.L."/>
            <person name="Yuan L."/>
            <person name="Wang Z."/>
            <person name="Xia Z."/>
            <person name="Xiao L."/>
            <person name="Anderson O.D."/>
            <person name="Ouyang S."/>
            <person name="Liang Y."/>
            <person name="Zimin A.V."/>
            <person name="Pertea G."/>
            <person name="Qi P."/>
            <person name="Bennetzen J.L."/>
            <person name="Dai X."/>
            <person name="Dawson M.W."/>
            <person name="Muller H.G."/>
            <person name="Kugler K."/>
            <person name="Rivarola-Duarte L."/>
            <person name="Spannagl M."/>
            <person name="Mayer K.F.X."/>
            <person name="Lu F.H."/>
            <person name="Bevan M.W."/>
            <person name="Leroy P."/>
            <person name="Li P."/>
            <person name="You F.M."/>
            <person name="Sun Q."/>
            <person name="Liu Z."/>
            <person name="Lyons E."/>
            <person name="Wicker T."/>
            <person name="Salzberg S.L."/>
            <person name="Devos K.M."/>
            <person name="Dvorak J."/>
        </authorList>
    </citation>
    <scope>NUCLEOTIDE SEQUENCE [LARGE SCALE GENOMIC DNA]</scope>
    <source>
        <strain evidence="3">cv. AL8/78</strain>
    </source>
</reference>
<dbReference type="Proteomes" id="UP000015105">
    <property type="component" value="Chromosome 5D"/>
</dbReference>
<dbReference type="EnsemblPlants" id="AET5Gv20260900.1">
    <property type="protein sequence ID" value="AET5Gv20260900.1"/>
    <property type="gene ID" value="AET5Gv20260900"/>
</dbReference>